<comment type="caution">
    <text evidence="2">The sequence shown here is derived from an EMBL/GenBank/DDBJ whole genome shotgun (WGS) entry which is preliminary data.</text>
</comment>
<keyword evidence="3" id="KW-1185">Reference proteome</keyword>
<feature type="compositionally biased region" description="Polar residues" evidence="1">
    <location>
        <begin position="83"/>
        <end position="96"/>
    </location>
</feature>
<evidence type="ECO:0000313" key="3">
    <source>
        <dbReference type="Proteomes" id="UP001562357"/>
    </source>
</evidence>
<accession>A0ABQ0D0W0</accession>
<dbReference type="Proteomes" id="UP001562357">
    <property type="component" value="Unassembled WGS sequence"/>
</dbReference>
<proteinExistence type="predicted"/>
<sequence length="120" mass="12996">VCTDNFMCVAVNSKMQLSPDTTALFAVLSDFPFAFTKDLQPGGINHQVCDFTPGGRFETDINRLCPLTDTGVIRAAQRNVHQGKNGINKTLRSPQGQPEYAFNHQNGGDGEIRIALGPSS</sequence>
<feature type="region of interest" description="Disordered" evidence="1">
    <location>
        <begin position="83"/>
        <end position="110"/>
    </location>
</feature>
<name>A0ABQ0D0W0_9HYPO</name>
<evidence type="ECO:0000256" key="1">
    <source>
        <dbReference type="SAM" id="MobiDB-lite"/>
    </source>
</evidence>
<evidence type="ECO:0000313" key="2">
    <source>
        <dbReference type="EMBL" id="GAB0139326.1"/>
    </source>
</evidence>
<gene>
    <name evidence="2" type="primary">g7540</name>
    <name evidence="2" type="ORF">EsDP_00007540</name>
</gene>
<dbReference type="EMBL" id="BAAFGZ010002275">
    <property type="protein sequence ID" value="GAB0139326.1"/>
    <property type="molecule type" value="Genomic_DNA"/>
</dbReference>
<reference evidence="3" key="1">
    <citation type="submission" date="2024-06" db="EMBL/GenBank/DDBJ databases">
        <title>Draft Genome Sequences of Epichloe bromicola Strains Isolated from Elymus ciliaris.</title>
        <authorList>
            <consortium name="Epichloe bromicola genome sequencing consortium"/>
            <person name="Miura A."/>
            <person name="Imano S."/>
            <person name="Ashida A."/>
            <person name="Sato I."/>
            <person name="Chiba S."/>
            <person name="Tanaka A."/>
            <person name="Camagna M."/>
            <person name="Takemoto D."/>
        </authorList>
    </citation>
    <scope>NUCLEOTIDE SEQUENCE [LARGE SCALE GENOMIC DNA]</scope>
    <source>
        <strain evidence="3">DP</strain>
    </source>
</reference>
<feature type="non-terminal residue" evidence="2">
    <location>
        <position position="1"/>
    </location>
</feature>
<protein>
    <submittedName>
        <fullName evidence="2">Uncharacterized protein</fullName>
    </submittedName>
</protein>
<organism evidence="2 3">
    <name type="scientific">Epichloe bromicola</name>
    <dbReference type="NCBI Taxonomy" id="79588"/>
    <lineage>
        <taxon>Eukaryota</taxon>
        <taxon>Fungi</taxon>
        <taxon>Dikarya</taxon>
        <taxon>Ascomycota</taxon>
        <taxon>Pezizomycotina</taxon>
        <taxon>Sordariomycetes</taxon>
        <taxon>Hypocreomycetidae</taxon>
        <taxon>Hypocreales</taxon>
        <taxon>Clavicipitaceae</taxon>
        <taxon>Epichloe</taxon>
    </lineage>
</organism>